<reference evidence="1" key="1">
    <citation type="submission" date="2018-05" db="EMBL/GenBank/DDBJ databases">
        <authorList>
            <person name="Lanie J.A."/>
            <person name="Ng W.-L."/>
            <person name="Kazmierczak K.M."/>
            <person name="Andrzejewski T.M."/>
            <person name="Davidsen T.M."/>
            <person name="Wayne K.J."/>
            <person name="Tettelin H."/>
            <person name="Glass J.I."/>
            <person name="Rusch D."/>
            <person name="Podicherti R."/>
            <person name="Tsui H.-C.T."/>
            <person name="Winkler M.E."/>
        </authorList>
    </citation>
    <scope>NUCLEOTIDE SEQUENCE</scope>
</reference>
<organism evidence="1">
    <name type="scientific">marine metagenome</name>
    <dbReference type="NCBI Taxonomy" id="408172"/>
    <lineage>
        <taxon>unclassified sequences</taxon>
        <taxon>metagenomes</taxon>
        <taxon>ecological metagenomes</taxon>
    </lineage>
</organism>
<evidence type="ECO:0000313" key="1">
    <source>
        <dbReference type="EMBL" id="SVB26513.1"/>
    </source>
</evidence>
<sequence length="38" mass="4203">MFFNLSKTISILFNVIGQTSGQFVNPKKMTVKGPLNDS</sequence>
<gene>
    <name evidence="1" type="ORF">METZ01_LOCUS179367</name>
</gene>
<dbReference type="AlphaFoldDB" id="A0A382CMK3"/>
<dbReference type="EMBL" id="UINC01034923">
    <property type="protein sequence ID" value="SVB26513.1"/>
    <property type="molecule type" value="Genomic_DNA"/>
</dbReference>
<accession>A0A382CMK3</accession>
<protein>
    <submittedName>
        <fullName evidence="1">Uncharacterized protein</fullName>
    </submittedName>
</protein>
<feature type="non-terminal residue" evidence="1">
    <location>
        <position position="38"/>
    </location>
</feature>
<proteinExistence type="predicted"/>
<name>A0A382CMK3_9ZZZZ</name>